<dbReference type="GO" id="GO:0004867">
    <property type="term" value="F:serine-type endopeptidase inhibitor activity"/>
    <property type="evidence" value="ECO:0007669"/>
    <property type="project" value="UniProtKB-ARBA"/>
</dbReference>
<dbReference type="PANTHER" id="PTHR47499">
    <property type="entry name" value="SERINE PROTEASE INHIBITOR KAZAL-TYPE 7 SPINK7"/>
    <property type="match status" value="1"/>
</dbReference>
<dbReference type="CDD" id="cd00104">
    <property type="entry name" value="KAZAL_FS"/>
    <property type="match status" value="1"/>
</dbReference>
<dbReference type="FunFam" id="3.30.60.30:FF:000037">
    <property type="entry name" value="Ovomucoid"/>
    <property type="match status" value="1"/>
</dbReference>
<dbReference type="RefSeq" id="XP_020835570.1">
    <property type="nucleotide sequence ID" value="XM_020979911.1"/>
</dbReference>
<dbReference type="InterPro" id="IPR050159">
    <property type="entry name" value="Kazal-type_SerProtInhib"/>
</dbReference>
<protein>
    <submittedName>
        <fullName evidence="6 7">Ovomucoid-like isoform X2</fullName>
    </submittedName>
</protein>
<feature type="domain" description="Kazal-like" evidence="4">
    <location>
        <begin position="11"/>
        <end position="71"/>
    </location>
</feature>
<dbReference type="RefSeq" id="XP_020835573.1">
    <property type="nucleotide sequence ID" value="XM_020979914.1"/>
</dbReference>
<dbReference type="PANTHER" id="PTHR47499:SF2">
    <property type="entry name" value="SERINE PROTEASE INHIBITOR KAZAL-TYPE 9"/>
    <property type="match status" value="1"/>
</dbReference>
<evidence type="ECO:0000313" key="7">
    <source>
        <dbReference type="RefSeq" id="XP_020835570.1"/>
    </source>
</evidence>
<gene>
    <name evidence="6 7 8 9" type="primary">LOC110203416</name>
</gene>
<evidence type="ECO:0000256" key="3">
    <source>
        <dbReference type="ARBA" id="ARBA00023157"/>
    </source>
</evidence>
<dbReference type="SMART" id="SM00280">
    <property type="entry name" value="KAZAL"/>
    <property type="match status" value="2"/>
</dbReference>
<dbReference type="GeneID" id="110203416"/>
<dbReference type="PROSITE" id="PS51465">
    <property type="entry name" value="KAZAL_2"/>
    <property type="match status" value="2"/>
</dbReference>
<dbReference type="Gene3D" id="3.30.60.30">
    <property type="match status" value="2"/>
</dbReference>
<reference evidence="6 7" key="1">
    <citation type="submission" date="2025-04" db="UniProtKB">
        <authorList>
            <consortium name="RefSeq"/>
        </authorList>
    </citation>
    <scope>IDENTIFICATION</scope>
    <source>
        <tissue evidence="6 7">Spleen</tissue>
    </source>
</reference>
<comment type="subcellular location">
    <subcellularLocation>
        <location evidence="1">Secreted</location>
    </subcellularLocation>
</comment>
<dbReference type="GO" id="GO:0005576">
    <property type="term" value="C:extracellular region"/>
    <property type="evidence" value="ECO:0007669"/>
    <property type="project" value="UniProtKB-SubCell"/>
</dbReference>
<evidence type="ECO:0000313" key="5">
    <source>
        <dbReference type="Proteomes" id="UP000515140"/>
    </source>
</evidence>
<dbReference type="RefSeq" id="XP_020835569.1">
    <property type="nucleotide sequence ID" value="XM_020979910.1"/>
</dbReference>
<dbReference type="Proteomes" id="UP000515140">
    <property type="component" value="Unplaced"/>
</dbReference>
<dbReference type="SUPFAM" id="SSF100895">
    <property type="entry name" value="Kazal-type serine protease inhibitors"/>
    <property type="match status" value="2"/>
</dbReference>
<evidence type="ECO:0000313" key="9">
    <source>
        <dbReference type="RefSeq" id="XP_020835573.1"/>
    </source>
</evidence>
<evidence type="ECO:0000256" key="2">
    <source>
        <dbReference type="ARBA" id="ARBA00022525"/>
    </source>
</evidence>
<keyword evidence="5" id="KW-1185">Reference proteome</keyword>
<dbReference type="InterPro" id="IPR036058">
    <property type="entry name" value="Kazal_dom_sf"/>
</dbReference>
<name>A0A6P5JN18_PHACI</name>
<dbReference type="FunFam" id="3.30.60.30:FF:000036">
    <property type="entry name" value="Ovomucoid"/>
    <property type="match status" value="1"/>
</dbReference>
<evidence type="ECO:0000259" key="4">
    <source>
        <dbReference type="PROSITE" id="PS51465"/>
    </source>
</evidence>
<evidence type="ECO:0000256" key="1">
    <source>
        <dbReference type="ARBA" id="ARBA00004613"/>
    </source>
</evidence>
<organism evidence="5 7">
    <name type="scientific">Phascolarctos cinereus</name>
    <name type="common">Koala</name>
    <dbReference type="NCBI Taxonomy" id="38626"/>
    <lineage>
        <taxon>Eukaryota</taxon>
        <taxon>Metazoa</taxon>
        <taxon>Chordata</taxon>
        <taxon>Craniata</taxon>
        <taxon>Vertebrata</taxon>
        <taxon>Euteleostomi</taxon>
        <taxon>Mammalia</taxon>
        <taxon>Metatheria</taxon>
        <taxon>Diprotodontia</taxon>
        <taxon>Phascolarctidae</taxon>
        <taxon>Phascolarctos</taxon>
    </lineage>
</organism>
<sequence>MEDRPNANDAKGQRVDCSAYPSTSKGIICPDAFKPICATDKKTYVNECSLCATNAEKELNIKKLHNGECQAPNATCLPFLQIVCPKEEQTACTVEYMPHCGSDNCTYANKCAFCNAVVRSNNSLTLKHIGKC</sequence>
<dbReference type="PROSITE" id="PS00282">
    <property type="entry name" value="KAZAL_1"/>
    <property type="match status" value="2"/>
</dbReference>
<evidence type="ECO:0000313" key="8">
    <source>
        <dbReference type="RefSeq" id="XP_020835572.1"/>
    </source>
</evidence>
<evidence type="ECO:0000313" key="6">
    <source>
        <dbReference type="RefSeq" id="XP_020835569.1"/>
    </source>
</evidence>
<keyword evidence="2" id="KW-0964">Secreted</keyword>
<accession>A0A6P5JN18</accession>
<dbReference type="RefSeq" id="XP_020835572.1">
    <property type="nucleotide sequence ID" value="XM_020979913.1"/>
</dbReference>
<dbReference type="AlphaFoldDB" id="A0A6P5JN18"/>
<dbReference type="Pfam" id="PF00050">
    <property type="entry name" value="Kazal_1"/>
    <property type="match status" value="2"/>
</dbReference>
<keyword evidence="3" id="KW-1015">Disulfide bond</keyword>
<feature type="domain" description="Kazal-like" evidence="4">
    <location>
        <begin position="78"/>
        <end position="132"/>
    </location>
</feature>
<proteinExistence type="predicted"/>
<dbReference type="InterPro" id="IPR002350">
    <property type="entry name" value="Kazal_dom"/>
</dbReference>